<organism evidence="1 2">
    <name type="scientific">Trichinella nativa</name>
    <dbReference type="NCBI Taxonomy" id="6335"/>
    <lineage>
        <taxon>Eukaryota</taxon>
        <taxon>Metazoa</taxon>
        <taxon>Ecdysozoa</taxon>
        <taxon>Nematoda</taxon>
        <taxon>Enoplea</taxon>
        <taxon>Dorylaimia</taxon>
        <taxon>Trichinellida</taxon>
        <taxon>Trichinellidae</taxon>
        <taxon>Trichinella</taxon>
    </lineage>
</organism>
<evidence type="ECO:0000313" key="1">
    <source>
        <dbReference type="EMBL" id="KRZ52081.1"/>
    </source>
</evidence>
<dbReference type="Proteomes" id="UP000054721">
    <property type="component" value="Unassembled WGS sequence"/>
</dbReference>
<proteinExistence type="predicted"/>
<dbReference type="AlphaFoldDB" id="A0A0V1KY29"/>
<keyword evidence="2" id="KW-1185">Reference proteome</keyword>
<name>A0A0V1KY29_9BILA</name>
<dbReference type="EMBL" id="JYDW01000204">
    <property type="protein sequence ID" value="KRZ52081.1"/>
    <property type="molecule type" value="Genomic_DNA"/>
</dbReference>
<evidence type="ECO:0000313" key="2">
    <source>
        <dbReference type="Proteomes" id="UP000054721"/>
    </source>
</evidence>
<protein>
    <submittedName>
        <fullName evidence="1">Uncharacterized protein</fullName>
    </submittedName>
</protein>
<dbReference type="OrthoDB" id="10320357at2759"/>
<sequence>MNNDKEENISKLVLAFSEIRGGVSEQGRVGAIESIRCRNPPVRQAAQLAFGAAPPAPSIGVDQ</sequence>
<gene>
    <name evidence="1" type="ORF">T02_7617</name>
</gene>
<comment type="caution">
    <text evidence="1">The sequence shown here is derived from an EMBL/GenBank/DDBJ whole genome shotgun (WGS) entry which is preliminary data.</text>
</comment>
<accession>A0A0V1KY29</accession>
<reference evidence="1 2" key="1">
    <citation type="submission" date="2015-05" db="EMBL/GenBank/DDBJ databases">
        <title>Evolution of Trichinella species and genotypes.</title>
        <authorList>
            <person name="Korhonen P.K."/>
            <person name="Edoardo P."/>
            <person name="Giuseppe L.R."/>
            <person name="Gasser R.B."/>
        </authorList>
    </citation>
    <scope>NUCLEOTIDE SEQUENCE [LARGE SCALE GENOMIC DNA]</scope>
    <source>
        <strain evidence="1">ISS10</strain>
    </source>
</reference>